<evidence type="ECO:0000313" key="1">
    <source>
        <dbReference type="EMBL" id="SFP08363.1"/>
    </source>
</evidence>
<keyword evidence="2" id="KW-1185">Reference proteome</keyword>
<evidence type="ECO:0000313" key="2">
    <source>
        <dbReference type="Proteomes" id="UP000199236"/>
    </source>
</evidence>
<reference evidence="1 2" key="1">
    <citation type="submission" date="2016-10" db="EMBL/GenBank/DDBJ databases">
        <authorList>
            <person name="de Groot N.N."/>
        </authorList>
    </citation>
    <scope>NUCLEOTIDE SEQUENCE [LARGE SCALE GENOMIC DNA]</scope>
    <source>
        <strain evidence="1 2">CGMCC 1.9157</strain>
    </source>
</reference>
<dbReference type="Proteomes" id="UP000199236">
    <property type="component" value="Unassembled WGS sequence"/>
</dbReference>
<dbReference type="AlphaFoldDB" id="A0A1I5MFS4"/>
<dbReference type="RefSeq" id="WP_175528221.1">
    <property type="nucleotide sequence ID" value="NZ_FOVR01000021.1"/>
</dbReference>
<gene>
    <name evidence="1" type="ORF">SAMN04488056_12121</name>
</gene>
<name>A0A1I5MFS4_9HYPH</name>
<organism evidence="1 2">
    <name type="scientific">Cohaesibacter marisflavi</name>
    <dbReference type="NCBI Taxonomy" id="655353"/>
    <lineage>
        <taxon>Bacteria</taxon>
        <taxon>Pseudomonadati</taxon>
        <taxon>Pseudomonadota</taxon>
        <taxon>Alphaproteobacteria</taxon>
        <taxon>Hyphomicrobiales</taxon>
        <taxon>Cohaesibacteraceae</taxon>
    </lineage>
</organism>
<proteinExistence type="predicted"/>
<sequence length="56" mass="6446">MQRKPEAAKTDTARKRRGFIPMEGATRKRSIYVLYENGRSVDIASDLRSAKQFMRG</sequence>
<protein>
    <submittedName>
        <fullName evidence="1">Uncharacterized protein</fullName>
    </submittedName>
</protein>
<dbReference type="EMBL" id="FOVR01000021">
    <property type="protein sequence ID" value="SFP08363.1"/>
    <property type="molecule type" value="Genomic_DNA"/>
</dbReference>
<accession>A0A1I5MFS4</accession>